<dbReference type="GO" id="GO:0017061">
    <property type="term" value="F:S-methyl-5-thioadenosine phosphorylase activity"/>
    <property type="evidence" value="ECO:0007669"/>
    <property type="project" value="UniProtKB-UniRule"/>
</dbReference>
<feature type="binding site" evidence="3">
    <location>
        <position position="188"/>
    </location>
    <ligand>
        <name>substrate</name>
    </ligand>
</feature>
<sequence length="254" mass="27672">MSIVGIIGGSGLENPQLIENAREVTVDTPYGPPSAPLLRGRIGGREVALLARHGREHTIPPSQVNNRANLLALQEQGCTHLLASAACGSLRQDIGPGELVIPDQLIDFTRFRAVTFHDHFPPGIENARHTALADPFAAEIRKQLLMAGRHLELPLHDGGTMLTIEGPRFSTRAESRMFQLWGADLVNMTIAPEAVLAAELGLPYAVVAMVTDYDSWKEDEPPLQVPELVAVFRGNLEKLSRLLITVLPRLANPI</sequence>
<protein>
    <recommendedName>
        <fullName evidence="3">S-methyl-5'-thioadenosine phosphorylase</fullName>
        <ecNumber evidence="3">2.4.2.28</ecNumber>
    </recommendedName>
    <alternativeName>
        <fullName evidence="3">5'-methylthioadenosine phosphorylase</fullName>
        <shortName evidence="3">MTA phosphorylase</shortName>
        <shortName evidence="3">MTAP</shortName>
    </alternativeName>
</protein>
<comment type="catalytic activity">
    <reaction evidence="3">
        <text>S-methyl-5'-thioadenosine + phosphate = 5-(methylsulfanyl)-alpha-D-ribose 1-phosphate + adenine</text>
        <dbReference type="Rhea" id="RHEA:11852"/>
        <dbReference type="ChEBI" id="CHEBI:16708"/>
        <dbReference type="ChEBI" id="CHEBI:17509"/>
        <dbReference type="ChEBI" id="CHEBI:43474"/>
        <dbReference type="ChEBI" id="CHEBI:58533"/>
        <dbReference type="EC" id="2.4.2.28"/>
    </reaction>
</comment>
<comment type="function">
    <text evidence="3">Catalyzes the reversible phosphorylation of S-methyl-5'-thioadenosine (MTA) to adenine and 5-methylthioribose-1-phosphate. Involved in the breakdown of MTA, a major by-product of polyamine biosynthesis. Responsible for the first step in the methionine salvage pathway after MTA has been generated from S-adenosylmethionine. Has broad substrate specificity with 6-aminopurine nucleosides as preferred substrates.</text>
</comment>
<evidence type="ECO:0000313" key="5">
    <source>
        <dbReference type="EMBL" id="ADH86841.1"/>
    </source>
</evidence>
<dbReference type="InterPro" id="IPR035994">
    <property type="entry name" value="Nucleoside_phosphorylase_sf"/>
</dbReference>
<dbReference type="NCBIfam" id="TIGR01694">
    <property type="entry name" value="MTAP"/>
    <property type="match status" value="1"/>
</dbReference>
<dbReference type="RefSeq" id="WP_013164357.1">
    <property type="nucleotide sequence ID" value="NC_014216.1"/>
</dbReference>
<dbReference type="HOGENOM" id="CLU_054456_0_0_7"/>
<dbReference type="GO" id="GO:0019509">
    <property type="term" value="P:L-methionine salvage from methylthioadenosine"/>
    <property type="evidence" value="ECO:0007669"/>
    <property type="project" value="UniProtKB-UniRule"/>
</dbReference>
<keyword evidence="1 3" id="KW-0328">Glycosyltransferase</keyword>
<feature type="binding site" evidence="3">
    <location>
        <position position="189"/>
    </location>
    <ligand>
        <name>phosphate</name>
        <dbReference type="ChEBI" id="CHEBI:43474"/>
    </ligand>
</feature>
<reference evidence="6" key="1">
    <citation type="submission" date="2010-02" db="EMBL/GenBank/DDBJ databases">
        <title>Complete sequence of Desulfurivibrio alkaliphilus AHT2.</title>
        <authorList>
            <consortium name="US DOE Joint Genome Institute"/>
            <person name="Pitluck S."/>
            <person name="Chertkov O."/>
            <person name="Detter J.C."/>
            <person name="Han C."/>
            <person name="Tapia R."/>
            <person name="Larimer F."/>
            <person name="Land M."/>
            <person name="Hauser L."/>
            <person name="Kyrpides N."/>
            <person name="Mikhailova N."/>
            <person name="Sorokin D.Y."/>
            <person name="Muyzer G."/>
            <person name="Woyke T."/>
        </authorList>
    </citation>
    <scope>NUCLEOTIDE SEQUENCE [LARGE SCALE GENOMIC DNA]</scope>
    <source>
        <strain evidence="6">DSM 19089 / UNIQEM U267 / AHT2</strain>
    </source>
</reference>
<keyword evidence="6" id="KW-1185">Reference proteome</keyword>
<comment type="pathway">
    <text evidence="3">Amino-acid biosynthesis; L-methionine biosynthesis via salvage pathway; S-methyl-5-thio-alpha-D-ribose 1-phosphate from S-methyl-5'-thioadenosine (phosphorylase route): step 1/1.</text>
</comment>
<dbReference type="EMBL" id="CP001940">
    <property type="protein sequence ID" value="ADH86841.1"/>
    <property type="molecule type" value="Genomic_DNA"/>
</dbReference>
<accession>D6Z676</accession>
<evidence type="ECO:0000256" key="3">
    <source>
        <dbReference type="HAMAP-Rule" id="MF_01963"/>
    </source>
</evidence>
<comment type="caution">
    <text evidence="3">Lacks conserved residue(s) required for the propagation of feature annotation.</text>
</comment>
<feature type="site" description="Important for substrate specificity" evidence="3">
    <location>
        <position position="225"/>
    </location>
</feature>
<dbReference type="AlphaFoldDB" id="D6Z676"/>
<keyword evidence="3" id="KW-0660">Purine salvage</keyword>
<dbReference type="InterPro" id="IPR010044">
    <property type="entry name" value="MTAP"/>
</dbReference>
<evidence type="ECO:0000259" key="4">
    <source>
        <dbReference type="Pfam" id="PF01048"/>
    </source>
</evidence>
<keyword evidence="2 3" id="KW-0808">Transferase</keyword>
<dbReference type="Pfam" id="PF01048">
    <property type="entry name" value="PNP_UDP_1"/>
    <property type="match status" value="1"/>
</dbReference>
<dbReference type="eggNOG" id="COG0005">
    <property type="taxonomic scope" value="Bacteria"/>
</dbReference>
<gene>
    <name evidence="3" type="primary">mtnP</name>
    <name evidence="5" type="ordered locus">DaAHT2_2173</name>
</gene>
<feature type="site" description="Important for substrate specificity" evidence="3">
    <location>
        <position position="170"/>
    </location>
</feature>
<name>D6Z676_DESAT</name>
<dbReference type="EC" id="2.4.2.28" evidence="3"/>
<dbReference type="PANTHER" id="PTHR42679">
    <property type="entry name" value="S-METHYL-5'-THIOADENOSINE PHOSPHORYLASE"/>
    <property type="match status" value="1"/>
</dbReference>
<dbReference type="GO" id="GO:0005829">
    <property type="term" value="C:cytosol"/>
    <property type="evidence" value="ECO:0007669"/>
    <property type="project" value="TreeGrafter"/>
</dbReference>
<dbReference type="HAMAP" id="MF_01963">
    <property type="entry name" value="MTAP"/>
    <property type="match status" value="1"/>
</dbReference>
<evidence type="ECO:0000256" key="2">
    <source>
        <dbReference type="ARBA" id="ARBA00022679"/>
    </source>
</evidence>
<proteinExistence type="inferred from homology"/>
<comment type="similarity">
    <text evidence="3">Belongs to the PNP/MTAP phosphorylase family. MTAP subfamily.</text>
</comment>
<evidence type="ECO:0000256" key="1">
    <source>
        <dbReference type="ARBA" id="ARBA00022676"/>
    </source>
</evidence>
<dbReference type="SUPFAM" id="SSF53167">
    <property type="entry name" value="Purine and uridine phosphorylases"/>
    <property type="match status" value="1"/>
</dbReference>
<feature type="binding site" evidence="3">
    <location>
        <begin position="212"/>
        <end position="214"/>
    </location>
    <ligand>
        <name>substrate</name>
    </ligand>
</feature>
<dbReference type="InParanoid" id="D6Z676"/>
<dbReference type="OrthoDB" id="1523230at2"/>
<dbReference type="CDD" id="cd09010">
    <property type="entry name" value="MTAP_SsMTAPII_like_MTIP"/>
    <property type="match status" value="1"/>
</dbReference>
<dbReference type="PANTHER" id="PTHR42679:SF2">
    <property type="entry name" value="S-METHYL-5'-THIOADENOSINE PHOSPHORYLASE"/>
    <property type="match status" value="1"/>
</dbReference>
<dbReference type="Proteomes" id="UP000001508">
    <property type="component" value="Chromosome"/>
</dbReference>
<dbReference type="InterPro" id="IPR000845">
    <property type="entry name" value="Nucleoside_phosphorylase_d"/>
</dbReference>
<feature type="binding site" evidence="3">
    <location>
        <position position="10"/>
    </location>
    <ligand>
        <name>phosphate</name>
        <dbReference type="ChEBI" id="CHEBI:43474"/>
    </ligand>
</feature>
<dbReference type="UniPathway" id="UPA00904">
    <property type="reaction ID" value="UER00873"/>
</dbReference>
<feature type="binding site" evidence="3">
    <location>
        <begin position="52"/>
        <end position="53"/>
    </location>
    <ligand>
        <name>phosphate</name>
        <dbReference type="ChEBI" id="CHEBI:43474"/>
    </ligand>
</feature>
<dbReference type="STRING" id="589865.DaAHT2_2173"/>
<dbReference type="GO" id="GO:0006166">
    <property type="term" value="P:purine ribonucleoside salvage"/>
    <property type="evidence" value="ECO:0007669"/>
    <property type="project" value="UniProtKB-KW"/>
</dbReference>
<organism evidence="5 6">
    <name type="scientific">Desulfurivibrio alkaliphilus (strain DSM 19089 / UNIQEM U267 / AHT2)</name>
    <dbReference type="NCBI Taxonomy" id="589865"/>
    <lineage>
        <taxon>Bacteria</taxon>
        <taxon>Pseudomonadati</taxon>
        <taxon>Thermodesulfobacteriota</taxon>
        <taxon>Desulfobulbia</taxon>
        <taxon>Desulfobulbales</taxon>
        <taxon>Desulfobulbaceae</taxon>
        <taxon>Desulfurivibrio</taxon>
    </lineage>
</organism>
<dbReference type="Gene3D" id="3.40.50.1580">
    <property type="entry name" value="Nucleoside phosphorylase domain"/>
    <property type="match status" value="1"/>
</dbReference>
<dbReference type="KEGG" id="dak:DaAHT2_2173"/>
<feature type="domain" description="Nucleoside phosphorylase" evidence="4">
    <location>
        <begin position="4"/>
        <end position="247"/>
    </location>
</feature>
<comment type="subunit">
    <text evidence="3">Homohexamer. Dimer of a homotrimer.</text>
</comment>
<evidence type="ECO:0000313" key="6">
    <source>
        <dbReference type="Proteomes" id="UP000001508"/>
    </source>
</evidence>